<dbReference type="AlphaFoldDB" id="A0A167RJ03"/>
<sequence>MAEVVGVVSSVITFATVVVQVTESIITIKDCWSQFGDASSDLKYLLKDFELFGLVPAEIEEDVLQEAFAFALTGNKHAMQSLEFSREAATSLQALTNELASDMNSSSRLRKSYAAAKVVMQRGKLERHMARLRNAIQLLSLSQQCYTRALLRVQPDLIAEKLLVQDMKNTAKFKPNAHQHGRCL</sequence>
<reference evidence="1" key="1">
    <citation type="journal article" date="2014" name="Genome Announc.">
        <title>Complete sequencing and chromosome-scale genome assembly of the industrial progenitor strain P2niaD18 from the penicillin producer Penicillium chrysogenum.</title>
        <authorList>
            <person name="Specht T."/>
            <person name="Dahlmann T.A."/>
            <person name="Zadra I."/>
            <person name="Kurnsteiner H."/>
            <person name="Kuck U."/>
        </authorList>
    </citation>
    <scope>NUCLEOTIDE SEQUENCE [LARGE SCALE GENOMIC DNA]</scope>
    <source>
        <strain evidence="1">P2niaD18</strain>
    </source>
</reference>
<name>A0A167RJ03_PENCH</name>
<protein>
    <recommendedName>
        <fullName evidence="2">Fungal N-terminal domain-containing protein</fullName>
    </recommendedName>
</protein>
<dbReference type="Proteomes" id="UP000076449">
    <property type="component" value="Chromosome III"/>
</dbReference>
<evidence type="ECO:0008006" key="2">
    <source>
        <dbReference type="Google" id="ProtNLM"/>
    </source>
</evidence>
<dbReference type="EMBL" id="CM002800">
    <property type="protein sequence ID" value="KZN86054.1"/>
    <property type="molecule type" value="Genomic_DNA"/>
</dbReference>
<gene>
    <name evidence="1" type="ORF">EN45_102510</name>
</gene>
<organism evidence="1">
    <name type="scientific">Penicillium chrysogenum</name>
    <name type="common">Penicillium notatum</name>
    <dbReference type="NCBI Taxonomy" id="5076"/>
    <lineage>
        <taxon>Eukaryota</taxon>
        <taxon>Fungi</taxon>
        <taxon>Dikarya</taxon>
        <taxon>Ascomycota</taxon>
        <taxon>Pezizomycotina</taxon>
        <taxon>Eurotiomycetes</taxon>
        <taxon>Eurotiomycetidae</taxon>
        <taxon>Eurotiales</taxon>
        <taxon>Aspergillaceae</taxon>
        <taxon>Penicillium</taxon>
        <taxon>Penicillium chrysogenum species complex</taxon>
    </lineage>
</organism>
<proteinExistence type="predicted"/>
<accession>A0A167RJ03</accession>
<evidence type="ECO:0000313" key="1">
    <source>
        <dbReference type="EMBL" id="KZN86054.1"/>
    </source>
</evidence>